<dbReference type="Pfam" id="PF00753">
    <property type="entry name" value="Lactamase_B"/>
    <property type="match status" value="1"/>
</dbReference>
<proteinExistence type="predicted"/>
<name>A0A0F9HI27_9ZZZZ</name>
<sequence>MDLDVTPYRKLDVKAVILSHIHMDQYGHIGFLDKEIPVVASPITLALLKGIQDMYSRGAGSEVIYFNEKALEGKNPRILKSTGKSFGRNLINTIKCENNLQEYFFELFHEWLKYFKIESLQGH</sequence>
<dbReference type="EMBL" id="LAZR01014998">
    <property type="protein sequence ID" value="KKM15066.1"/>
    <property type="molecule type" value="Genomic_DNA"/>
</dbReference>
<dbReference type="AlphaFoldDB" id="A0A0F9HI27"/>
<protein>
    <recommendedName>
        <fullName evidence="1">Metallo-beta-lactamase domain-containing protein</fullName>
    </recommendedName>
</protein>
<feature type="domain" description="Metallo-beta-lactamase" evidence="1">
    <location>
        <begin position="10"/>
        <end position="65"/>
    </location>
</feature>
<evidence type="ECO:0000313" key="2">
    <source>
        <dbReference type="EMBL" id="KKM15066.1"/>
    </source>
</evidence>
<gene>
    <name evidence="2" type="ORF">LCGC14_1699790</name>
</gene>
<dbReference type="SUPFAM" id="SSF56281">
    <property type="entry name" value="Metallo-hydrolase/oxidoreductase"/>
    <property type="match status" value="1"/>
</dbReference>
<organism evidence="2">
    <name type="scientific">marine sediment metagenome</name>
    <dbReference type="NCBI Taxonomy" id="412755"/>
    <lineage>
        <taxon>unclassified sequences</taxon>
        <taxon>metagenomes</taxon>
        <taxon>ecological metagenomes</taxon>
    </lineage>
</organism>
<evidence type="ECO:0000259" key="1">
    <source>
        <dbReference type="Pfam" id="PF00753"/>
    </source>
</evidence>
<dbReference type="InterPro" id="IPR001279">
    <property type="entry name" value="Metallo-B-lactamas"/>
</dbReference>
<reference evidence="2" key="1">
    <citation type="journal article" date="2015" name="Nature">
        <title>Complex archaea that bridge the gap between prokaryotes and eukaryotes.</title>
        <authorList>
            <person name="Spang A."/>
            <person name="Saw J.H."/>
            <person name="Jorgensen S.L."/>
            <person name="Zaremba-Niedzwiedzka K."/>
            <person name="Martijn J."/>
            <person name="Lind A.E."/>
            <person name="van Eijk R."/>
            <person name="Schleper C."/>
            <person name="Guy L."/>
            <person name="Ettema T.J."/>
        </authorList>
    </citation>
    <scope>NUCLEOTIDE SEQUENCE</scope>
</reference>
<dbReference type="Gene3D" id="3.60.15.10">
    <property type="entry name" value="Ribonuclease Z/Hydroxyacylglutathione hydrolase-like"/>
    <property type="match status" value="1"/>
</dbReference>
<dbReference type="InterPro" id="IPR036866">
    <property type="entry name" value="RibonucZ/Hydroxyglut_hydro"/>
</dbReference>
<comment type="caution">
    <text evidence="2">The sequence shown here is derived from an EMBL/GenBank/DDBJ whole genome shotgun (WGS) entry which is preliminary data.</text>
</comment>
<accession>A0A0F9HI27</accession>